<comment type="caution">
    <text evidence="1">The sequence shown here is derived from an EMBL/GenBank/DDBJ whole genome shotgun (WGS) entry which is preliminary data.</text>
</comment>
<name>A0ABD4ZZ71_9LACO</name>
<evidence type="ECO:0000313" key="1">
    <source>
        <dbReference type="EMBL" id="MDO6360827.1"/>
    </source>
</evidence>
<sequence length="78" mass="8825">MKVASDVLCDLKIAYVDKSIVKKLDDHKPLEDLHALNLIGGLFSAGYQAKRKKLSLADPFHDIMLKRRKNQYKSLIAS</sequence>
<gene>
    <name evidence="1" type="ORF">Q4436_01665</name>
</gene>
<dbReference type="AlphaFoldDB" id="A0ABD4ZZ71"/>
<dbReference type="EMBL" id="JAUONS010000001">
    <property type="protein sequence ID" value="MDO6360827.1"/>
    <property type="molecule type" value="Genomic_DNA"/>
</dbReference>
<dbReference type="Proteomes" id="UP001169713">
    <property type="component" value="Unassembled WGS sequence"/>
</dbReference>
<evidence type="ECO:0000313" key="2">
    <source>
        <dbReference type="Proteomes" id="UP001169713"/>
    </source>
</evidence>
<dbReference type="RefSeq" id="WP_262333836.1">
    <property type="nucleotide sequence ID" value="NZ_JANZQG010000004.1"/>
</dbReference>
<protein>
    <recommendedName>
        <fullName evidence="3">Transposase</fullName>
    </recommendedName>
</protein>
<evidence type="ECO:0008006" key="3">
    <source>
        <dbReference type="Google" id="ProtNLM"/>
    </source>
</evidence>
<accession>A0ABD4ZZ71</accession>
<organism evidence="1 2">
    <name type="scientific">Lactobacillus paragasseri</name>
    <dbReference type="NCBI Taxonomy" id="2107999"/>
    <lineage>
        <taxon>Bacteria</taxon>
        <taxon>Bacillati</taxon>
        <taxon>Bacillota</taxon>
        <taxon>Bacilli</taxon>
        <taxon>Lactobacillales</taxon>
        <taxon>Lactobacillaceae</taxon>
        <taxon>Lactobacillus</taxon>
    </lineage>
</organism>
<reference evidence="1" key="1">
    <citation type="submission" date="2023-07" db="EMBL/GenBank/DDBJ databases">
        <title>Whole Genome Sequencing of Colonoscopy isolates.</title>
        <authorList>
            <person name="Surve S.V."/>
            <person name="Valls R.A."/>
            <person name="Barrak K.E."/>
            <person name="Gardner T.B."/>
            <person name="O'Toole G.A."/>
        </authorList>
    </citation>
    <scope>NUCLEOTIDE SEQUENCE</scope>
    <source>
        <strain evidence="1">GP0003</strain>
    </source>
</reference>
<proteinExistence type="predicted"/>